<name>A0A397UQX3_9GLOM</name>
<dbReference type="AlphaFoldDB" id="A0A397UQX3"/>
<organism evidence="1 2">
    <name type="scientific">Gigaspora rosea</name>
    <dbReference type="NCBI Taxonomy" id="44941"/>
    <lineage>
        <taxon>Eukaryota</taxon>
        <taxon>Fungi</taxon>
        <taxon>Fungi incertae sedis</taxon>
        <taxon>Mucoromycota</taxon>
        <taxon>Glomeromycotina</taxon>
        <taxon>Glomeromycetes</taxon>
        <taxon>Diversisporales</taxon>
        <taxon>Gigasporaceae</taxon>
        <taxon>Gigaspora</taxon>
    </lineage>
</organism>
<evidence type="ECO:0000313" key="1">
    <source>
        <dbReference type="EMBL" id="RIB11597.1"/>
    </source>
</evidence>
<reference evidence="1 2" key="1">
    <citation type="submission" date="2018-06" db="EMBL/GenBank/DDBJ databases">
        <title>Comparative genomics reveals the genomic features of Rhizophagus irregularis, R. cerebriforme, R. diaphanum and Gigaspora rosea, and their symbiotic lifestyle signature.</title>
        <authorList>
            <person name="Morin E."/>
            <person name="San Clemente H."/>
            <person name="Chen E.C.H."/>
            <person name="De La Providencia I."/>
            <person name="Hainaut M."/>
            <person name="Kuo A."/>
            <person name="Kohler A."/>
            <person name="Murat C."/>
            <person name="Tang N."/>
            <person name="Roy S."/>
            <person name="Loubradou J."/>
            <person name="Henrissat B."/>
            <person name="Grigoriev I.V."/>
            <person name="Corradi N."/>
            <person name="Roux C."/>
            <person name="Martin F.M."/>
        </authorList>
    </citation>
    <scope>NUCLEOTIDE SEQUENCE [LARGE SCALE GENOMIC DNA]</scope>
    <source>
        <strain evidence="1 2">DAOM 194757</strain>
    </source>
</reference>
<keyword evidence="2" id="KW-1185">Reference proteome</keyword>
<gene>
    <name evidence="1" type="ORF">C2G38_2203007</name>
</gene>
<dbReference type="EMBL" id="QKWP01001115">
    <property type="protein sequence ID" value="RIB11597.1"/>
    <property type="molecule type" value="Genomic_DNA"/>
</dbReference>
<dbReference type="Proteomes" id="UP000266673">
    <property type="component" value="Unassembled WGS sequence"/>
</dbReference>
<sequence length="137" mass="15959">MDEDNTFEEIIDSIEPTSSGLISQNALEPGTLIVTNHYPKRVKKNPFWNELTEVKVELQNKVTQETKVEIYKAKLLNQRVDSKIVQTPKKEDPILVREKEISSLEASNIREKSTEKKKYHFEFTIWDLLEKTNKALV</sequence>
<evidence type="ECO:0000313" key="2">
    <source>
        <dbReference type="Proteomes" id="UP000266673"/>
    </source>
</evidence>
<protein>
    <submittedName>
        <fullName evidence="1">Uncharacterized protein</fullName>
    </submittedName>
</protein>
<accession>A0A397UQX3</accession>
<proteinExistence type="predicted"/>
<comment type="caution">
    <text evidence="1">The sequence shown here is derived from an EMBL/GenBank/DDBJ whole genome shotgun (WGS) entry which is preliminary data.</text>
</comment>